<keyword evidence="3" id="KW-1185">Reference proteome</keyword>
<dbReference type="InterPro" id="IPR029062">
    <property type="entry name" value="Class_I_gatase-like"/>
</dbReference>
<keyword evidence="2" id="KW-0315">Glutamine amidotransferase</keyword>
<dbReference type="AlphaFoldDB" id="A0A0D7B7Q3"/>
<dbReference type="Gene3D" id="3.40.50.880">
    <property type="match status" value="1"/>
</dbReference>
<name>A0A0D7B7Q3_9AGAR</name>
<dbReference type="InterPro" id="IPR052158">
    <property type="entry name" value="INH-QAR"/>
</dbReference>
<gene>
    <name evidence="2" type="ORF">CYLTODRAFT_378020</name>
</gene>
<keyword evidence="2" id="KW-0808">Transferase</keyword>
<reference evidence="2 3" key="1">
    <citation type="journal article" date="2015" name="Fungal Genet. Biol.">
        <title>Evolution of novel wood decay mechanisms in Agaricales revealed by the genome sequences of Fistulina hepatica and Cylindrobasidium torrendii.</title>
        <authorList>
            <person name="Floudas D."/>
            <person name="Held B.W."/>
            <person name="Riley R."/>
            <person name="Nagy L.G."/>
            <person name="Koehler G."/>
            <person name="Ransdell A.S."/>
            <person name="Younus H."/>
            <person name="Chow J."/>
            <person name="Chiniquy J."/>
            <person name="Lipzen A."/>
            <person name="Tritt A."/>
            <person name="Sun H."/>
            <person name="Haridas S."/>
            <person name="LaButti K."/>
            <person name="Ohm R.A."/>
            <person name="Kues U."/>
            <person name="Blanchette R.A."/>
            <person name="Grigoriev I.V."/>
            <person name="Minto R.E."/>
            <person name="Hibbett D.S."/>
        </authorList>
    </citation>
    <scope>NUCLEOTIDE SEQUENCE [LARGE SCALE GENOMIC DNA]</scope>
    <source>
        <strain evidence="2 3">FP15055 ss-10</strain>
    </source>
</reference>
<evidence type="ECO:0000259" key="1">
    <source>
        <dbReference type="Pfam" id="PF01965"/>
    </source>
</evidence>
<evidence type="ECO:0000313" key="2">
    <source>
        <dbReference type="EMBL" id="KIY66250.1"/>
    </source>
</evidence>
<organism evidence="2 3">
    <name type="scientific">Cylindrobasidium torrendii FP15055 ss-10</name>
    <dbReference type="NCBI Taxonomy" id="1314674"/>
    <lineage>
        <taxon>Eukaryota</taxon>
        <taxon>Fungi</taxon>
        <taxon>Dikarya</taxon>
        <taxon>Basidiomycota</taxon>
        <taxon>Agaricomycotina</taxon>
        <taxon>Agaricomycetes</taxon>
        <taxon>Agaricomycetidae</taxon>
        <taxon>Agaricales</taxon>
        <taxon>Marasmiineae</taxon>
        <taxon>Physalacriaceae</taxon>
        <taxon>Cylindrobasidium</taxon>
    </lineage>
</organism>
<dbReference type="GO" id="GO:0016740">
    <property type="term" value="F:transferase activity"/>
    <property type="evidence" value="ECO:0007669"/>
    <property type="project" value="UniProtKB-KW"/>
</dbReference>
<dbReference type="PANTHER" id="PTHR43130">
    <property type="entry name" value="ARAC-FAMILY TRANSCRIPTIONAL REGULATOR"/>
    <property type="match status" value="1"/>
</dbReference>
<dbReference type="STRING" id="1314674.A0A0D7B7Q3"/>
<dbReference type="Pfam" id="PF01965">
    <property type="entry name" value="DJ-1_PfpI"/>
    <property type="match status" value="1"/>
</dbReference>
<dbReference type="InterPro" id="IPR002818">
    <property type="entry name" value="DJ-1/PfpI"/>
</dbReference>
<dbReference type="SUPFAM" id="SSF52317">
    <property type="entry name" value="Class I glutamine amidotransferase-like"/>
    <property type="match status" value="1"/>
</dbReference>
<dbReference type="PANTHER" id="PTHR43130:SF15">
    <property type="entry name" value="THIJ_PFPI FAMILY PROTEIN (AFU_ORTHOLOGUE AFUA_5G14240)"/>
    <property type="match status" value="1"/>
</dbReference>
<evidence type="ECO:0000313" key="3">
    <source>
        <dbReference type="Proteomes" id="UP000054007"/>
    </source>
</evidence>
<sequence length="238" mass="26419">MPPTVLSIAFCICDETMLTHFIPSCEILAGLNLSETFLFPQRLQPLITYRFRFEFIAPTMRPVTAGLMGGGTFGPTINPTKTYEQAMREGIQYDIVWVPSGPLPNMTNMTTRTPRSQLEFISTQAPGARYIVSVCTGAAVLAEAGLLSGKRATTNKIFFRLVESISPRDIEWVQVARWVVDGHIWTSSGMIAGVDMTLAFIEHLMGREVAQYIRARVEAIEHNQTEDPFAMSNVLGLV</sequence>
<dbReference type="Proteomes" id="UP000054007">
    <property type="component" value="Unassembled WGS sequence"/>
</dbReference>
<proteinExistence type="predicted"/>
<dbReference type="EMBL" id="KN880560">
    <property type="protein sequence ID" value="KIY66250.1"/>
    <property type="molecule type" value="Genomic_DNA"/>
</dbReference>
<dbReference type="OrthoDB" id="543156at2759"/>
<accession>A0A0D7B7Q3</accession>
<feature type="domain" description="DJ-1/PfpI" evidence="1">
    <location>
        <begin position="74"/>
        <end position="202"/>
    </location>
</feature>
<protein>
    <submittedName>
        <fullName evidence="2">Class I glutamine amidotransferase-like protein</fullName>
    </submittedName>
</protein>